<organism evidence="4 5">
    <name type="scientific">Fusarium sarcochroum</name>
    <dbReference type="NCBI Taxonomy" id="1208366"/>
    <lineage>
        <taxon>Eukaryota</taxon>
        <taxon>Fungi</taxon>
        <taxon>Dikarya</taxon>
        <taxon>Ascomycota</taxon>
        <taxon>Pezizomycotina</taxon>
        <taxon>Sordariomycetes</taxon>
        <taxon>Hypocreomycetidae</taxon>
        <taxon>Hypocreales</taxon>
        <taxon>Nectriaceae</taxon>
        <taxon>Fusarium</taxon>
        <taxon>Fusarium lateritium species complex</taxon>
    </lineage>
</organism>
<evidence type="ECO:0000313" key="4">
    <source>
        <dbReference type="EMBL" id="KAF4964999.1"/>
    </source>
</evidence>
<reference evidence="4" key="1">
    <citation type="journal article" date="2020" name="BMC Genomics">
        <title>Correction to: Identification and distribution of gene clusters required for synthesis of sphingolipid metabolism inhibitors in diverse species of the filamentous fungus Fusarium.</title>
        <authorList>
            <person name="Kim H.S."/>
            <person name="Lohmar J.M."/>
            <person name="Busman M."/>
            <person name="Brown D.W."/>
            <person name="Naumann T.A."/>
            <person name="Divon H.H."/>
            <person name="Lysoe E."/>
            <person name="Uhlig S."/>
            <person name="Proctor R.H."/>
        </authorList>
    </citation>
    <scope>NUCLEOTIDE SEQUENCE</scope>
    <source>
        <strain evidence="4">NRRL 20472</strain>
    </source>
</reference>
<dbReference type="GO" id="GO:0008270">
    <property type="term" value="F:zinc ion binding"/>
    <property type="evidence" value="ECO:0007669"/>
    <property type="project" value="InterPro"/>
</dbReference>
<evidence type="ECO:0000256" key="2">
    <source>
        <dbReference type="SAM" id="MobiDB-lite"/>
    </source>
</evidence>
<protein>
    <recommendedName>
        <fullName evidence="3">Xylanolytic transcriptional activator regulatory domain-containing protein</fullName>
    </recommendedName>
</protein>
<feature type="region of interest" description="Disordered" evidence="2">
    <location>
        <begin position="517"/>
        <end position="539"/>
    </location>
</feature>
<evidence type="ECO:0000259" key="3">
    <source>
        <dbReference type="Pfam" id="PF04082"/>
    </source>
</evidence>
<dbReference type="PANTHER" id="PTHR47431">
    <property type="entry name" value="ZN(II)2CYS6 TRANSCRIPTION FACTOR (EUROFUNG)-RELATED"/>
    <property type="match status" value="1"/>
</dbReference>
<proteinExistence type="predicted"/>
<feature type="compositionally biased region" description="Low complexity" evidence="2">
    <location>
        <begin position="517"/>
        <end position="536"/>
    </location>
</feature>
<keyword evidence="5" id="KW-1185">Reference proteome</keyword>
<evidence type="ECO:0000256" key="1">
    <source>
        <dbReference type="ARBA" id="ARBA00023242"/>
    </source>
</evidence>
<sequence>MDQADQIPAQGHINTRCTSLEKQCQYTASRRGGLDRAALSERRKRLATGTDSRLSAATPHLSLGVSDDVTISNRDVQHMIGIDGIGDVLCVETPHTHIENLAEDPLIKSYYTNFHDFHPFVLPLRHLNRLREGLQEASLDFEPLIAVMCLIGHLYSTHQWSDSLKSRAETCIAQLSSLGPVQVQSRLLYSIALFWNNLKIEAKKEIDTAADIATELGMHKQEFAATHGAGDDVLMESWRRTWWMLFIVDAYYAGTLGTMNLKTFNIEATVELPCEESEYESANIPVPRTLEDFDSREFSDEEIIFSSFAYLIGAVQCAALAISASPKKATRQDSEYIIQSADSIIDAWLLLLPKAQKPVLQKDGTIDELMFQAHLLVHVVTIGLHRPLSDLRFNPIESVSSCAREPPPDTPKPDLINVHTARILKSVNAQIQLLALPVRPFKHTPFTTCMVSDGTLALLSACNYLLQGKALAIARDQIRLTIGCLKALGEIWPRTAKNVKEIQTIARHVLKLKGGSTTTSITPTSSELPSLTGSEGETSIQSADSLEQGGDILASLGSFEDVCGWMNMGIELNVNDWMDGSMA</sequence>
<evidence type="ECO:0000313" key="5">
    <source>
        <dbReference type="Proteomes" id="UP000622797"/>
    </source>
</evidence>
<dbReference type="InterPro" id="IPR007219">
    <property type="entry name" value="XnlR_reg_dom"/>
</dbReference>
<dbReference type="AlphaFoldDB" id="A0A8H4X8K4"/>
<dbReference type="EMBL" id="JABEXW010000379">
    <property type="protein sequence ID" value="KAF4964999.1"/>
    <property type="molecule type" value="Genomic_DNA"/>
</dbReference>
<dbReference type="GO" id="GO:0003677">
    <property type="term" value="F:DNA binding"/>
    <property type="evidence" value="ECO:0007669"/>
    <property type="project" value="InterPro"/>
</dbReference>
<dbReference type="Pfam" id="PF04082">
    <property type="entry name" value="Fungal_trans"/>
    <property type="match status" value="1"/>
</dbReference>
<keyword evidence="1" id="KW-0539">Nucleus</keyword>
<dbReference type="CDD" id="cd12148">
    <property type="entry name" value="fungal_TF_MHR"/>
    <property type="match status" value="1"/>
</dbReference>
<reference evidence="4" key="2">
    <citation type="submission" date="2020-05" db="EMBL/GenBank/DDBJ databases">
        <authorList>
            <person name="Kim H.-S."/>
            <person name="Proctor R.H."/>
            <person name="Brown D.W."/>
        </authorList>
    </citation>
    <scope>NUCLEOTIDE SEQUENCE</scope>
    <source>
        <strain evidence="4">NRRL 20472</strain>
    </source>
</reference>
<gene>
    <name evidence="4" type="ORF">FSARC_7133</name>
</gene>
<dbReference type="OrthoDB" id="2399539at2759"/>
<dbReference type="Proteomes" id="UP000622797">
    <property type="component" value="Unassembled WGS sequence"/>
</dbReference>
<dbReference type="PANTHER" id="PTHR47431:SF4">
    <property type="entry name" value="ZN(II)2CYS6 TRANSCRIPTION FACTOR (EUROFUNG)"/>
    <property type="match status" value="1"/>
</dbReference>
<name>A0A8H4X8K4_9HYPO</name>
<comment type="caution">
    <text evidence="4">The sequence shown here is derived from an EMBL/GenBank/DDBJ whole genome shotgun (WGS) entry which is preliminary data.</text>
</comment>
<feature type="domain" description="Xylanolytic transcriptional activator regulatory" evidence="3">
    <location>
        <begin position="108"/>
        <end position="292"/>
    </location>
</feature>
<dbReference type="GO" id="GO:0006351">
    <property type="term" value="P:DNA-templated transcription"/>
    <property type="evidence" value="ECO:0007669"/>
    <property type="project" value="InterPro"/>
</dbReference>
<accession>A0A8H4X8K4</accession>